<proteinExistence type="predicted"/>
<sequence length="160" mass="18183">MNIELISQKHWPGIKEIYQLGVDTGNATFETNVPNWGNWINGKIIHCSVVGIKDDKVAGWATVSAVSRRYVYRGVGEVSVYVHPQFKGKGMGKELLSEVITRSEKNGLWTLQASIFPENKGSIKIFQQKGFRKVGIREKIGKHHGVWRDVLFFERRSEVL</sequence>
<evidence type="ECO:0000256" key="2">
    <source>
        <dbReference type="ARBA" id="ARBA00023315"/>
    </source>
</evidence>
<dbReference type="EMBL" id="JAFBDZ010000001">
    <property type="protein sequence ID" value="MBM7583532.1"/>
    <property type="molecule type" value="Genomic_DNA"/>
</dbReference>
<dbReference type="Gene3D" id="3.40.630.30">
    <property type="match status" value="1"/>
</dbReference>
<dbReference type="PANTHER" id="PTHR43072:SF23">
    <property type="entry name" value="UPF0039 PROTEIN C11D3.02C"/>
    <property type="match status" value="1"/>
</dbReference>
<dbReference type="InterPro" id="IPR016181">
    <property type="entry name" value="Acyl_CoA_acyltransferase"/>
</dbReference>
<dbReference type="EC" id="2.3.1.183" evidence="4"/>
<protein>
    <submittedName>
        <fullName evidence="4">Phosphinothricin acetyltransferase</fullName>
        <ecNumber evidence="4">2.3.1.183</ecNumber>
    </submittedName>
</protein>
<keyword evidence="5" id="KW-1185">Reference proteome</keyword>
<reference evidence="4 5" key="1">
    <citation type="submission" date="2021-01" db="EMBL/GenBank/DDBJ databases">
        <title>Genomic Encyclopedia of Type Strains, Phase IV (KMG-IV): sequencing the most valuable type-strain genomes for metagenomic binning, comparative biology and taxonomic classification.</title>
        <authorList>
            <person name="Goeker M."/>
        </authorList>
    </citation>
    <scope>NUCLEOTIDE SEQUENCE [LARGE SCALE GENOMIC DNA]</scope>
    <source>
        <strain evidence="4 5">DSM 24834</strain>
    </source>
</reference>
<dbReference type="SUPFAM" id="SSF55729">
    <property type="entry name" value="Acyl-CoA N-acyltransferases (Nat)"/>
    <property type="match status" value="1"/>
</dbReference>
<keyword evidence="2 4" id="KW-0012">Acyltransferase</keyword>
<name>A0ABS2N6P9_9BACI</name>
<dbReference type="CDD" id="cd04301">
    <property type="entry name" value="NAT_SF"/>
    <property type="match status" value="1"/>
</dbReference>
<keyword evidence="1 4" id="KW-0808">Transferase</keyword>
<feature type="domain" description="N-acetyltransferase" evidence="3">
    <location>
        <begin position="1"/>
        <end position="154"/>
    </location>
</feature>
<dbReference type="RefSeq" id="WP_205167806.1">
    <property type="nucleotide sequence ID" value="NZ_JAFBDZ010000001.1"/>
</dbReference>
<gene>
    <name evidence="4" type="ORF">JOC86_000069</name>
</gene>
<evidence type="ECO:0000313" key="5">
    <source>
        <dbReference type="Proteomes" id="UP001646157"/>
    </source>
</evidence>
<dbReference type="InterPro" id="IPR000182">
    <property type="entry name" value="GNAT_dom"/>
</dbReference>
<evidence type="ECO:0000313" key="4">
    <source>
        <dbReference type="EMBL" id="MBM7583532.1"/>
    </source>
</evidence>
<comment type="caution">
    <text evidence="4">The sequence shown here is derived from an EMBL/GenBank/DDBJ whole genome shotgun (WGS) entry which is preliminary data.</text>
</comment>
<evidence type="ECO:0000256" key="1">
    <source>
        <dbReference type="ARBA" id="ARBA00022679"/>
    </source>
</evidence>
<dbReference type="Proteomes" id="UP001646157">
    <property type="component" value="Unassembled WGS sequence"/>
</dbReference>
<organism evidence="4 5">
    <name type="scientific">Rossellomorea pakistanensis</name>
    <dbReference type="NCBI Taxonomy" id="992288"/>
    <lineage>
        <taxon>Bacteria</taxon>
        <taxon>Bacillati</taxon>
        <taxon>Bacillota</taxon>
        <taxon>Bacilli</taxon>
        <taxon>Bacillales</taxon>
        <taxon>Bacillaceae</taxon>
        <taxon>Rossellomorea</taxon>
    </lineage>
</organism>
<dbReference type="PROSITE" id="PS51186">
    <property type="entry name" value="GNAT"/>
    <property type="match status" value="1"/>
</dbReference>
<dbReference type="Pfam" id="PF00583">
    <property type="entry name" value="Acetyltransf_1"/>
    <property type="match status" value="1"/>
</dbReference>
<accession>A0ABS2N6P9</accession>
<dbReference type="PANTHER" id="PTHR43072">
    <property type="entry name" value="N-ACETYLTRANSFERASE"/>
    <property type="match status" value="1"/>
</dbReference>
<evidence type="ECO:0000259" key="3">
    <source>
        <dbReference type="PROSITE" id="PS51186"/>
    </source>
</evidence>
<dbReference type="GO" id="GO:0102971">
    <property type="term" value="F:phosphinothricin N-acetyltransferase activity"/>
    <property type="evidence" value="ECO:0007669"/>
    <property type="project" value="UniProtKB-EC"/>
</dbReference>